<dbReference type="FunFam" id="1.20.58.150:FF:000006">
    <property type="entry name" value="putative clathrin assembly protein At5g35200"/>
    <property type="match status" value="1"/>
</dbReference>
<dbReference type="Pfam" id="PF04112">
    <property type="entry name" value="Mak10"/>
    <property type="match status" value="1"/>
</dbReference>
<protein>
    <recommendedName>
        <fullName evidence="12">ENTH domain-containing protein</fullName>
    </recommendedName>
</protein>
<dbReference type="GO" id="GO:0030276">
    <property type="term" value="F:clathrin binding"/>
    <property type="evidence" value="ECO:0007669"/>
    <property type="project" value="InterPro"/>
</dbReference>
<evidence type="ECO:0000256" key="11">
    <source>
        <dbReference type="SAM" id="MobiDB-lite"/>
    </source>
</evidence>
<dbReference type="FunFam" id="1.25.40.90:FF:000005">
    <property type="entry name" value="Clathrin assembly protein AP180"/>
    <property type="match status" value="1"/>
</dbReference>
<keyword evidence="7" id="KW-0333">Golgi apparatus</keyword>
<dbReference type="CDD" id="cd03564">
    <property type="entry name" value="ANTH_N"/>
    <property type="match status" value="1"/>
</dbReference>
<accession>A0A6G1F997</accession>
<evidence type="ECO:0000256" key="8">
    <source>
        <dbReference type="ARBA" id="ARBA00023136"/>
    </source>
</evidence>
<dbReference type="Gene3D" id="1.25.40.90">
    <property type="match status" value="1"/>
</dbReference>
<dbReference type="PANTHER" id="PTHR21373:SF0">
    <property type="entry name" value="N-ALPHA-ACETYLTRANSFERASE 35, NATC AUXILIARY SUBUNIT"/>
    <property type="match status" value="1"/>
</dbReference>
<dbReference type="InterPro" id="IPR013809">
    <property type="entry name" value="ENTH"/>
</dbReference>
<dbReference type="GO" id="GO:0005545">
    <property type="term" value="F:1-phosphatidylinositol binding"/>
    <property type="evidence" value="ECO:0007669"/>
    <property type="project" value="InterPro"/>
</dbReference>
<dbReference type="InterPro" id="IPR007244">
    <property type="entry name" value="Naa35_N"/>
</dbReference>
<dbReference type="SMART" id="SM00273">
    <property type="entry name" value="ENTH"/>
    <property type="match status" value="1"/>
</dbReference>
<keyword evidence="8" id="KW-0472">Membrane</keyword>
<evidence type="ECO:0000256" key="7">
    <source>
        <dbReference type="ARBA" id="ARBA00023034"/>
    </source>
</evidence>
<evidence type="ECO:0000256" key="10">
    <source>
        <dbReference type="ARBA" id="ARBA00023329"/>
    </source>
</evidence>
<dbReference type="Pfam" id="PF07651">
    <property type="entry name" value="ANTH"/>
    <property type="match status" value="1"/>
</dbReference>
<dbReference type="GO" id="GO:0048268">
    <property type="term" value="P:clathrin coat assembly"/>
    <property type="evidence" value="ECO:0007669"/>
    <property type="project" value="InterPro"/>
</dbReference>
<dbReference type="SUPFAM" id="SSF48464">
    <property type="entry name" value="ENTH/VHS domain"/>
    <property type="match status" value="1"/>
</dbReference>
<dbReference type="GO" id="GO:0031417">
    <property type="term" value="C:NatC complex"/>
    <property type="evidence" value="ECO:0007669"/>
    <property type="project" value="InterPro"/>
</dbReference>
<evidence type="ECO:0000313" key="13">
    <source>
        <dbReference type="EMBL" id="KAF0933508.1"/>
    </source>
</evidence>
<dbReference type="InterPro" id="IPR048050">
    <property type="entry name" value="ANTH_N_plant"/>
</dbReference>
<dbReference type="PROSITE" id="PS50942">
    <property type="entry name" value="ENTH"/>
    <property type="match status" value="1"/>
</dbReference>
<keyword evidence="9" id="KW-0168">Coated pit</keyword>
<comment type="similarity">
    <text evidence="4">Belongs to the MAK10 family.</text>
</comment>
<evidence type="ECO:0000259" key="12">
    <source>
        <dbReference type="PROSITE" id="PS50942"/>
    </source>
</evidence>
<organism evidence="13 14">
    <name type="scientific">Oryza meyeriana var. granulata</name>
    <dbReference type="NCBI Taxonomy" id="110450"/>
    <lineage>
        <taxon>Eukaryota</taxon>
        <taxon>Viridiplantae</taxon>
        <taxon>Streptophyta</taxon>
        <taxon>Embryophyta</taxon>
        <taxon>Tracheophyta</taxon>
        <taxon>Spermatophyta</taxon>
        <taxon>Magnoliopsida</taxon>
        <taxon>Liliopsida</taxon>
        <taxon>Poales</taxon>
        <taxon>Poaceae</taxon>
        <taxon>BOP clade</taxon>
        <taxon>Oryzoideae</taxon>
        <taxon>Oryzeae</taxon>
        <taxon>Oryzinae</taxon>
        <taxon>Oryza</taxon>
        <taxon>Oryza meyeriana</taxon>
    </lineage>
</organism>
<dbReference type="OrthoDB" id="269405at2759"/>
<dbReference type="AlphaFoldDB" id="A0A6G1F997"/>
<gene>
    <name evidence="13" type="ORF">E2562_018591</name>
</gene>
<keyword evidence="6" id="KW-0254">Endocytosis</keyword>
<keyword evidence="5" id="KW-0963">Cytoplasm</keyword>
<dbReference type="SUPFAM" id="SSF89009">
    <property type="entry name" value="GAT-like domain"/>
    <property type="match status" value="1"/>
</dbReference>
<dbReference type="InterPro" id="IPR057983">
    <property type="entry name" value="NAA35-like_N"/>
</dbReference>
<dbReference type="InterPro" id="IPR011417">
    <property type="entry name" value="ANTH_dom"/>
</dbReference>
<evidence type="ECO:0000313" key="14">
    <source>
        <dbReference type="Proteomes" id="UP000479710"/>
    </source>
</evidence>
<evidence type="ECO:0000256" key="5">
    <source>
        <dbReference type="ARBA" id="ARBA00022490"/>
    </source>
</evidence>
<evidence type="ECO:0000256" key="6">
    <source>
        <dbReference type="ARBA" id="ARBA00022583"/>
    </source>
</evidence>
<evidence type="ECO:0000256" key="9">
    <source>
        <dbReference type="ARBA" id="ARBA00023176"/>
    </source>
</evidence>
<comment type="subcellular location">
    <subcellularLocation>
        <location evidence="1">Cytoplasmic vesicle</location>
        <location evidence="1">Clathrin-coated vesicle</location>
    </subcellularLocation>
    <subcellularLocation>
        <location evidence="2">Golgi apparatus</location>
    </subcellularLocation>
    <subcellularLocation>
        <location evidence="3">Membrane</location>
        <location evidence="3">Clathrin-coated pit</location>
    </subcellularLocation>
</comment>
<dbReference type="EMBL" id="SPHZ02000001">
    <property type="protein sequence ID" value="KAF0933508.1"/>
    <property type="molecule type" value="Genomic_DNA"/>
</dbReference>
<feature type="compositionally biased region" description="Basic and acidic residues" evidence="11">
    <location>
        <begin position="1199"/>
        <end position="1212"/>
    </location>
</feature>
<dbReference type="Proteomes" id="UP000479710">
    <property type="component" value="Unassembled WGS sequence"/>
</dbReference>
<dbReference type="InterPro" id="IPR008942">
    <property type="entry name" value="ENTH_VHS"/>
</dbReference>
<name>A0A6G1F997_9ORYZ</name>
<evidence type="ECO:0000256" key="1">
    <source>
        <dbReference type="ARBA" id="ARBA00004132"/>
    </source>
</evidence>
<feature type="region of interest" description="Disordered" evidence="11">
    <location>
        <begin position="1181"/>
        <end position="1221"/>
    </location>
</feature>
<feature type="region of interest" description="Disordered" evidence="11">
    <location>
        <begin position="986"/>
        <end position="1040"/>
    </location>
</feature>
<dbReference type="GO" id="GO:0030136">
    <property type="term" value="C:clathrin-coated vesicle"/>
    <property type="evidence" value="ECO:0007669"/>
    <property type="project" value="UniProtKB-SubCell"/>
</dbReference>
<keyword evidence="14" id="KW-1185">Reference proteome</keyword>
<feature type="domain" description="ENTH" evidence="12">
    <location>
        <begin position="693"/>
        <end position="831"/>
    </location>
</feature>
<evidence type="ECO:0000256" key="4">
    <source>
        <dbReference type="ARBA" id="ARBA00006289"/>
    </source>
</evidence>
<dbReference type="InterPro" id="IPR057982">
    <property type="entry name" value="TPR_NAA35"/>
</dbReference>
<dbReference type="PANTHER" id="PTHR21373">
    <property type="entry name" value="GLUCOSE REPRESSIBLE PROTEIN MAK10"/>
    <property type="match status" value="1"/>
</dbReference>
<dbReference type="GO" id="GO:0006897">
    <property type="term" value="P:endocytosis"/>
    <property type="evidence" value="ECO:0007669"/>
    <property type="project" value="UniProtKB-KW"/>
</dbReference>
<proteinExistence type="inferred from homology"/>
<dbReference type="Gene3D" id="1.20.58.150">
    <property type="entry name" value="ANTH domain"/>
    <property type="match status" value="1"/>
</dbReference>
<dbReference type="InterPro" id="IPR014712">
    <property type="entry name" value="ANTH_dom_sf"/>
</dbReference>
<sequence length="1221" mass="137963">MDASSSSSATPPPPPSILASSAWADASPLLAAACRDLQDGELVHGENFSLFGAMSALEIMDPKMDSGIEKSGYYSIEEAIEDGIAPVPLSLDRTLDIQCTLDVMDHLFSCEATWHKGHTLAQTVFTCIYLMRMERTSSHAILNSFCRILRATCYAVVSVVSTARTHEEEDLFTMSFGLPLRDEGDEKCLSILNSVEETISRQLRACKAQALSKKKTLEGLESLQDNPDLEEDYCRALLCRLRFRKHFYHVVTCLRKPHGRGLELARKHVASCLTELSLMLKSQDFLKSQSNNTLQQGDEICTTASGVHPVGFDASLNSRLLSPAPPRAVKILSWSDAISSKNQYQIWFLEHFFSCAFSYRSRTRSCPHITLLVQDGKLYGRDLSCDVISRALSLPDIIGDKEFQMNEFVVQLGQLVINLLKILCTNTAWQRRKLGKSLQDWSTISIQLELALKREFGETRNVLPHENMCMRVSKQLLVWTQEHTYWVAYRFLILGFELDLYSPSEYCMVYWYMYVVLMKLIEQMQLRILASNENSRRKGKKKKDHSKDSSRDTAFPSSCLLLQCYVLLSEGLSMMLAALRNESNSFQLPSIFNSEQERFIQHFDLLQKAHLPEHITYYSFRESASHASIADLMKYNFFKEIHKITPSLRGSFASEPEKLAEIRQIEQKMAGGGTSIRKYVGALKDSTTVSIAKVNSDYKELDIAIVKATNHVENLAKEKYIRDIFHHLSAGRPRADVAYCIRALGRRLSKTRNWAVALKTLIVIHRALREVDSTFRDELISYGRSSTHMLHLSYFKDDSSAEAWDYSAWVRNYALYLEERLESFRVLKYDVETDPPRTRDLNTVGLLEQLPALQQLLFRLLGCQPQGSSPYNIIIQHAFSMVALESVRIHTAINDGILNLVDKFFDMQRDDAIRALDLFKRAINQAGQLSEFYEVCKTIHIGRGERFLKIEQPPTSFLQAMEEYVRDAPLASINQRNQAVPAIEYRRKPEDEESSSSAPLPPPQVSTSEPEPEQEPAKEVSPIPEPTDLLGMNEPTPDTSEIDQKNALALAIVQSDNAPKAAAPPTTENMATSWELALVTEPSSNGNAVTSSKLAGGLDLLTLDSLYNEAHRQAQQNASYNPWEATPASGPMMQQQPMHNPFYASNAIAPPINVQMAAMAQQQQAFMLQQQQLMMMTTTTTTTRQPYELPVPTNKRQRLRAEQGRFDSDIRAEQATPCRYS</sequence>
<reference evidence="13 14" key="1">
    <citation type="submission" date="2019-11" db="EMBL/GenBank/DDBJ databases">
        <title>Whole genome sequence of Oryza granulata.</title>
        <authorList>
            <person name="Li W."/>
        </authorList>
    </citation>
    <scope>NUCLEOTIDE SEQUENCE [LARGE SCALE GENOMIC DNA]</scope>
    <source>
        <strain evidence="14">cv. Menghai</strain>
        <tissue evidence="13">Leaf</tissue>
    </source>
</reference>
<dbReference type="GO" id="GO:0005905">
    <property type="term" value="C:clathrin-coated pit"/>
    <property type="evidence" value="ECO:0007669"/>
    <property type="project" value="UniProtKB-SubCell"/>
</dbReference>
<keyword evidence="10" id="KW-0968">Cytoplasmic vesicle</keyword>
<feature type="region of interest" description="Disordered" evidence="11">
    <location>
        <begin position="1116"/>
        <end position="1135"/>
    </location>
</feature>
<dbReference type="Pfam" id="PF25789">
    <property type="entry name" value="TPR_NAA35"/>
    <property type="match status" value="1"/>
</dbReference>
<evidence type="ECO:0000256" key="3">
    <source>
        <dbReference type="ARBA" id="ARBA00004600"/>
    </source>
</evidence>
<evidence type="ECO:0000256" key="2">
    <source>
        <dbReference type="ARBA" id="ARBA00004555"/>
    </source>
</evidence>
<comment type="caution">
    <text evidence="13">The sequence shown here is derived from an EMBL/GenBank/DDBJ whole genome shotgun (WGS) entry which is preliminary data.</text>
</comment>
<dbReference type="GO" id="GO:0005794">
    <property type="term" value="C:Golgi apparatus"/>
    <property type="evidence" value="ECO:0007669"/>
    <property type="project" value="UniProtKB-SubCell"/>
</dbReference>